<geneLocation type="plasmid" evidence="2">
    <name>unnamed</name>
</geneLocation>
<keyword evidence="3" id="KW-1185">Reference proteome</keyword>
<evidence type="ECO:0000313" key="3">
    <source>
        <dbReference type="Proteomes" id="UP001293718"/>
    </source>
</evidence>
<organism evidence="2 3">
    <name type="scientific">Azohydromonas lata</name>
    <dbReference type="NCBI Taxonomy" id="45677"/>
    <lineage>
        <taxon>Bacteria</taxon>
        <taxon>Pseudomonadati</taxon>
        <taxon>Pseudomonadota</taxon>
        <taxon>Betaproteobacteria</taxon>
        <taxon>Burkholderiales</taxon>
        <taxon>Sphaerotilaceae</taxon>
        <taxon>Azohydromonas</taxon>
    </lineage>
</organism>
<comment type="caution">
    <text evidence="2">The sequence shown here is derived from an EMBL/GenBank/DDBJ whole genome shotgun (WGS) entry which is preliminary data.</text>
</comment>
<dbReference type="Gene3D" id="3.30.565.10">
    <property type="entry name" value="Histidine kinase-like ATPase, C-terminal domain"/>
    <property type="match status" value="1"/>
</dbReference>
<dbReference type="SUPFAM" id="SSF55874">
    <property type="entry name" value="ATPase domain of HSP90 chaperone/DNA topoisomerase II/histidine kinase"/>
    <property type="match status" value="1"/>
</dbReference>
<dbReference type="Proteomes" id="UP001293718">
    <property type="component" value="Unassembled WGS sequence"/>
</dbReference>
<evidence type="ECO:0000259" key="1">
    <source>
        <dbReference type="Pfam" id="PF02518"/>
    </source>
</evidence>
<dbReference type="Gene3D" id="1.10.10.10">
    <property type="entry name" value="Winged helix-like DNA-binding domain superfamily/Winged helix DNA-binding domain"/>
    <property type="match status" value="1"/>
</dbReference>
<gene>
    <name evidence="2" type="ORF">SM757_01860</name>
</gene>
<feature type="domain" description="Histidine kinase/HSP90-like ATPase" evidence="1">
    <location>
        <begin position="206"/>
        <end position="322"/>
    </location>
</feature>
<sequence>MLDRICAFLEKNPGTKARTIATHLGVDRAELNRLLHDHQDKFEQDTNYQWSLVPTACRIEFGGSSRWLTSRAFDSALFNISPLASHHAAVTLVLKDERKPMLDFLARLLALCNQLTAAGKAVTLDFEGSETTLSYLDRIGFFDVLAPSINVLPKRPSGELAKTYRGRNDGVIEFRLIAPKNPNREIPELLQHSYESCAGDSYSQAAFTVLSELFGNVVDHSATSSPGFAGLQFYPKTEKIQVVISDNGQGIVGTLAPVVPVKYPKVARLMEAAPHSGVALLEEVFSKGGLSQVDTDGRGIGLNRSGQLAEKFKAKISVRQSDFELCVYHDHNGIQFSHRLNLARLDGTHICFEFKLDKARNSD</sequence>
<keyword evidence="2" id="KW-0614">Plasmid</keyword>
<dbReference type="Pfam" id="PF02518">
    <property type="entry name" value="HATPase_c"/>
    <property type="match status" value="1"/>
</dbReference>
<proteinExistence type="predicted"/>
<name>A0ABU5I9I3_9BURK</name>
<dbReference type="RefSeq" id="WP_322464005.1">
    <property type="nucleotide sequence ID" value="NZ_JAXOJX010000001.1"/>
</dbReference>
<evidence type="ECO:0000313" key="2">
    <source>
        <dbReference type="EMBL" id="MDZ5455310.1"/>
    </source>
</evidence>
<dbReference type="InterPro" id="IPR003594">
    <property type="entry name" value="HATPase_dom"/>
</dbReference>
<accession>A0ABU5I9I3</accession>
<dbReference type="EMBL" id="JAXOJX010000001">
    <property type="protein sequence ID" value="MDZ5455310.1"/>
    <property type="molecule type" value="Genomic_DNA"/>
</dbReference>
<reference evidence="2 3" key="1">
    <citation type="submission" date="2023-11" db="EMBL/GenBank/DDBJ databases">
        <title>Draft genome of Azohydromonas lata strain H1 (DSM1123), a polyhydroxyalkanoate producer.</title>
        <authorList>
            <person name="Traversa D."/>
            <person name="D'Addabbo P."/>
            <person name="Pazzani C."/>
            <person name="Manzari C."/>
            <person name="Chiara M."/>
            <person name="Scrascia M."/>
        </authorList>
    </citation>
    <scope>NUCLEOTIDE SEQUENCE [LARGE SCALE GENOMIC DNA]</scope>
    <source>
        <strain evidence="2 3">H1</strain>
        <plasmid evidence="2">unnamed</plasmid>
    </source>
</reference>
<dbReference type="InterPro" id="IPR036890">
    <property type="entry name" value="HATPase_C_sf"/>
</dbReference>
<dbReference type="InterPro" id="IPR036388">
    <property type="entry name" value="WH-like_DNA-bd_sf"/>
</dbReference>
<protein>
    <recommendedName>
        <fullName evidence="1">Histidine kinase/HSP90-like ATPase domain-containing protein</fullName>
    </recommendedName>
</protein>